<keyword evidence="3" id="KW-1185">Reference proteome</keyword>
<evidence type="ECO:0000313" key="2">
    <source>
        <dbReference type="EMBL" id="KAF2746508.1"/>
    </source>
</evidence>
<feature type="compositionally biased region" description="Basic and acidic residues" evidence="1">
    <location>
        <begin position="12"/>
        <end position="29"/>
    </location>
</feature>
<name>A0A6A6V7C3_9PLEO</name>
<feature type="region of interest" description="Disordered" evidence="1">
    <location>
        <begin position="1"/>
        <end position="85"/>
    </location>
</feature>
<dbReference type="EMBL" id="MU006577">
    <property type="protein sequence ID" value="KAF2746508.1"/>
    <property type="molecule type" value="Genomic_DNA"/>
</dbReference>
<organism evidence="2 3">
    <name type="scientific">Sporormia fimetaria CBS 119925</name>
    <dbReference type="NCBI Taxonomy" id="1340428"/>
    <lineage>
        <taxon>Eukaryota</taxon>
        <taxon>Fungi</taxon>
        <taxon>Dikarya</taxon>
        <taxon>Ascomycota</taxon>
        <taxon>Pezizomycotina</taxon>
        <taxon>Dothideomycetes</taxon>
        <taxon>Pleosporomycetidae</taxon>
        <taxon>Pleosporales</taxon>
        <taxon>Sporormiaceae</taxon>
        <taxon>Sporormia</taxon>
    </lineage>
</organism>
<evidence type="ECO:0000313" key="3">
    <source>
        <dbReference type="Proteomes" id="UP000799440"/>
    </source>
</evidence>
<sequence length="150" mass="17136">MSRTRWGATSPHDPKSHQDQLTKPTDPKTRRPVPRVQYCPVRKSRMHSFYLSSSRPEAQKQQPSSKSQSLDHGRARTHAHIPDTRILTLPLHPVVHPAPTTRIQTHAYYTRTKPRSDIKYHTIMQLSHPSTQLRSAPIAGGRSETRVGDR</sequence>
<reference evidence="2" key="1">
    <citation type="journal article" date="2020" name="Stud. Mycol.">
        <title>101 Dothideomycetes genomes: a test case for predicting lifestyles and emergence of pathogens.</title>
        <authorList>
            <person name="Haridas S."/>
            <person name="Albert R."/>
            <person name="Binder M."/>
            <person name="Bloem J."/>
            <person name="Labutti K."/>
            <person name="Salamov A."/>
            <person name="Andreopoulos B."/>
            <person name="Baker S."/>
            <person name="Barry K."/>
            <person name="Bills G."/>
            <person name="Bluhm B."/>
            <person name="Cannon C."/>
            <person name="Castanera R."/>
            <person name="Culley D."/>
            <person name="Daum C."/>
            <person name="Ezra D."/>
            <person name="Gonzalez J."/>
            <person name="Henrissat B."/>
            <person name="Kuo A."/>
            <person name="Liang C."/>
            <person name="Lipzen A."/>
            <person name="Lutzoni F."/>
            <person name="Magnuson J."/>
            <person name="Mondo S."/>
            <person name="Nolan M."/>
            <person name="Ohm R."/>
            <person name="Pangilinan J."/>
            <person name="Park H.-J."/>
            <person name="Ramirez L."/>
            <person name="Alfaro M."/>
            <person name="Sun H."/>
            <person name="Tritt A."/>
            <person name="Yoshinaga Y."/>
            <person name="Zwiers L.-H."/>
            <person name="Turgeon B."/>
            <person name="Goodwin S."/>
            <person name="Spatafora J."/>
            <person name="Crous P."/>
            <person name="Grigoriev I."/>
        </authorList>
    </citation>
    <scope>NUCLEOTIDE SEQUENCE</scope>
    <source>
        <strain evidence="2">CBS 119925</strain>
    </source>
</reference>
<evidence type="ECO:0000256" key="1">
    <source>
        <dbReference type="SAM" id="MobiDB-lite"/>
    </source>
</evidence>
<protein>
    <submittedName>
        <fullName evidence="2">Uncharacterized protein</fullName>
    </submittedName>
</protein>
<accession>A0A6A6V7C3</accession>
<dbReference type="AlphaFoldDB" id="A0A6A6V7C3"/>
<feature type="region of interest" description="Disordered" evidence="1">
    <location>
        <begin position="128"/>
        <end position="150"/>
    </location>
</feature>
<dbReference type="Proteomes" id="UP000799440">
    <property type="component" value="Unassembled WGS sequence"/>
</dbReference>
<feature type="compositionally biased region" description="Low complexity" evidence="1">
    <location>
        <begin position="59"/>
        <end position="68"/>
    </location>
</feature>
<gene>
    <name evidence="2" type="ORF">M011DRAFT_468610</name>
</gene>
<proteinExistence type="predicted"/>